<dbReference type="InterPro" id="IPR008978">
    <property type="entry name" value="HSP20-like_chaperone"/>
</dbReference>
<sequence length="147" mass="16854">MTLIRSRRDMFPTLNGLFDDFFNQDESWGTGNAMANRTSLPAVNVKESEDSYNIELAAPGMKKKDFNIELEDNVLTISADKKEQETEEDENYTRREFLYTSFLRKFTLPESADGEKIKASYTDGVLDIFVPKKEEAKPRPPKNIDVS</sequence>
<evidence type="ECO:0000313" key="5">
    <source>
        <dbReference type="Proteomes" id="UP000298616"/>
    </source>
</evidence>
<reference evidence="4 5" key="1">
    <citation type="submission" date="2018-04" db="EMBL/GenBank/DDBJ databases">
        <title>Complete genome uncultured novel isolate.</title>
        <authorList>
            <person name="Merlino G."/>
        </authorList>
    </citation>
    <scope>NUCLEOTIDE SEQUENCE [LARGE SCALE GENOMIC DNA]</scope>
    <source>
        <strain evidence="5">R1DC9</strain>
    </source>
</reference>
<comment type="similarity">
    <text evidence="1 2">Belongs to the small heat shock protein (HSP20) family.</text>
</comment>
<dbReference type="SUPFAM" id="SSF49764">
    <property type="entry name" value="HSP20-like chaperones"/>
    <property type="match status" value="1"/>
</dbReference>
<dbReference type="OrthoDB" id="9814487at2"/>
<dbReference type="InterPro" id="IPR031107">
    <property type="entry name" value="Small_HSP"/>
</dbReference>
<organism evidence="4 5">
    <name type="scientific">Mangrovivirga cuniculi</name>
    <dbReference type="NCBI Taxonomy" id="2715131"/>
    <lineage>
        <taxon>Bacteria</taxon>
        <taxon>Pseudomonadati</taxon>
        <taxon>Bacteroidota</taxon>
        <taxon>Cytophagia</taxon>
        <taxon>Cytophagales</taxon>
        <taxon>Mangrovivirgaceae</taxon>
        <taxon>Mangrovivirga</taxon>
    </lineage>
</organism>
<evidence type="ECO:0000256" key="1">
    <source>
        <dbReference type="PROSITE-ProRule" id="PRU00285"/>
    </source>
</evidence>
<dbReference type="AlphaFoldDB" id="A0A4D7K8K3"/>
<dbReference type="CDD" id="cd06464">
    <property type="entry name" value="ACD_sHsps-like"/>
    <property type="match status" value="1"/>
</dbReference>
<gene>
    <name evidence="4" type="ORF">DCC35_10525</name>
</gene>
<dbReference type="Gene3D" id="2.60.40.790">
    <property type="match status" value="1"/>
</dbReference>
<evidence type="ECO:0000259" key="3">
    <source>
        <dbReference type="PROSITE" id="PS01031"/>
    </source>
</evidence>
<protein>
    <submittedName>
        <fullName evidence="4">Heat-shock protein</fullName>
    </submittedName>
</protein>
<accession>A0A4D7K8K3</accession>
<evidence type="ECO:0000256" key="2">
    <source>
        <dbReference type="RuleBase" id="RU003616"/>
    </source>
</evidence>
<dbReference type="RefSeq" id="WP_137090733.1">
    <property type="nucleotide sequence ID" value="NZ_CP028923.1"/>
</dbReference>
<dbReference type="PROSITE" id="PS01031">
    <property type="entry name" value="SHSP"/>
    <property type="match status" value="1"/>
</dbReference>
<evidence type="ECO:0000313" key="4">
    <source>
        <dbReference type="EMBL" id="QCK17054.1"/>
    </source>
</evidence>
<keyword evidence="5" id="KW-1185">Reference proteome</keyword>
<name>A0A4D7K8K3_9BACT</name>
<dbReference type="Proteomes" id="UP000298616">
    <property type="component" value="Chromosome"/>
</dbReference>
<dbReference type="KEGG" id="fpf:DCC35_10525"/>
<dbReference type="Pfam" id="PF00011">
    <property type="entry name" value="HSP20"/>
    <property type="match status" value="1"/>
</dbReference>
<dbReference type="InterPro" id="IPR002068">
    <property type="entry name" value="A-crystallin/Hsp20_dom"/>
</dbReference>
<proteinExistence type="inferred from homology"/>
<dbReference type="PANTHER" id="PTHR11527">
    <property type="entry name" value="HEAT-SHOCK PROTEIN 20 FAMILY MEMBER"/>
    <property type="match status" value="1"/>
</dbReference>
<feature type="domain" description="SHSP" evidence="3">
    <location>
        <begin position="34"/>
        <end position="147"/>
    </location>
</feature>
<dbReference type="EMBL" id="CP028923">
    <property type="protein sequence ID" value="QCK17054.1"/>
    <property type="molecule type" value="Genomic_DNA"/>
</dbReference>